<dbReference type="AlphaFoldDB" id="A0A8C5HA56"/>
<keyword evidence="8" id="KW-0839">Vasoconstrictor</keyword>
<evidence type="ECO:0000256" key="5">
    <source>
        <dbReference type="ARBA" id="ARBA00022729"/>
    </source>
</evidence>
<evidence type="ECO:0000256" key="1">
    <source>
        <dbReference type="ARBA" id="ARBA00003023"/>
    </source>
</evidence>
<dbReference type="InterPro" id="IPR001928">
    <property type="entry name" value="Endothln-like_toxin"/>
</dbReference>
<evidence type="ECO:0000256" key="11">
    <source>
        <dbReference type="SAM" id="SignalP"/>
    </source>
</evidence>
<feature type="chain" id="PRO_5034197877" description="Endothelin-3" evidence="11">
    <location>
        <begin position="20"/>
        <end position="129"/>
    </location>
</feature>
<keyword evidence="4" id="KW-0964">Secreted</keyword>
<evidence type="ECO:0000256" key="3">
    <source>
        <dbReference type="ARBA" id="ARBA00010959"/>
    </source>
</evidence>
<dbReference type="Proteomes" id="UP000694680">
    <property type="component" value="Chromosome 5"/>
</dbReference>
<keyword evidence="14" id="KW-1185">Reference proteome</keyword>
<gene>
    <name evidence="13" type="primary">LOC114463841</name>
</gene>
<reference evidence="13" key="2">
    <citation type="submission" date="2025-08" db="UniProtKB">
        <authorList>
            <consortium name="Ensembl"/>
        </authorList>
    </citation>
    <scope>IDENTIFICATION</scope>
</reference>
<dbReference type="GO" id="GO:0031708">
    <property type="term" value="F:endothelin B receptor binding"/>
    <property type="evidence" value="ECO:0007669"/>
    <property type="project" value="TreeGrafter"/>
</dbReference>
<sequence>MASFGVLCLIAVTASLVYGSPSITDAPHSDDVTAGGHAPISDAFRSLRRARRCTCYTYTDKECVYYCHLDIIWINTPEHIVPYGLSGSQRLLRRRRSAQRCVCSQSNDDHCSSFCLENIRNIRNYSGVQ</sequence>
<evidence type="ECO:0000313" key="14">
    <source>
        <dbReference type="Proteomes" id="UP000694680"/>
    </source>
</evidence>
<protein>
    <recommendedName>
        <fullName evidence="9">Endothelin-3</fullName>
    </recommendedName>
    <alternativeName>
        <fullName evidence="10">Preproendothelin-3</fullName>
    </alternativeName>
</protein>
<evidence type="ECO:0000256" key="7">
    <source>
        <dbReference type="ARBA" id="ARBA00023157"/>
    </source>
</evidence>
<dbReference type="GO" id="GO:0019229">
    <property type="term" value="P:regulation of vasoconstriction"/>
    <property type="evidence" value="ECO:0007669"/>
    <property type="project" value="InterPro"/>
</dbReference>
<dbReference type="PANTHER" id="PTHR13874">
    <property type="entry name" value="ENDOTHELIN"/>
    <property type="match status" value="1"/>
</dbReference>
<dbReference type="InterPro" id="IPR020475">
    <property type="entry name" value="Endothelin"/>
</dbReference>
<dbReference type="GO" id="GO:0003100">
    <property type="term" value="P:regulation of systemic arterial blood pressure by endothelin"/>
    <property type="evidence" value="ECO:0007669"/>
    <property type="project" value="TreeGrafter"/>
</dbReference>
<dbReference type="InterPro" id="IPR019764">
    <property type="entry name" value="Endothelin_toxin_CS"/>
</dbReference>
<evidence type="ECO:0000256" key="8">
    <source>
        <dbReference type="ARBA" id="ARBA00023322"/>
    </source>
</evidence>
<reference evidence="13" key="1">
    <citation type="submission" date="2020-06" db="EMBL/GenBank/DDBJ databases">
        <authorList>
            <consortium name="Wellcome Sanger Institute Data Sharing"/>
        </authorList>
    </citation>
    <scope>NUCLEOTIDE SEQUENCE [LARGE SCALE GENOMIC DNA]</scope>
</reference>
<dbReference type="PROSITE" id="PS00270">
    <property type="entry name" value="ENDOTHELIN"/>
    <property type="match status" value="2"/>
</dbReference>
<comment type="function">
    <text evidence="1">Endothelins are endothelium-derived vasoconstrictor peptides.</text>
</comment>
<comment type="similarity">
    <text evidence="3">Belongs to the endothelin/sarafotoxin family.</text>
</comment>
<dbReference type="GO" id="GO:0014826">
    <property type="term" value="P:vein smooth muscle contraction"/>
    <property type="evidence" value="ECO:0007669"/>
    <property type="project" value="TreeGrafter"/>
</dbReference>
<evidence type="ECO:0000256" key="4">
    <source>
        <dbReference type="ARBA" id="ARBA00022525"/>
    </source>
</evidence>
<evidence type="ECO:0000259" key="12">
    <source>
        <dbReference type="SMART" id="SM00272"/>
    </source>
</evidence>
<feature type="signal peptide" evidence="11">
    <location>
        <begin position="1"/>
        <end position="19"/>
    </location>
</feature>
<dbReference type="GO" id="GO:0005615">
    <property type="term" value="C:extracellular space"/>
    <property type="evidence" value="ECO:0007669"/>
    <property type="project" value="TreeGrafter"/>
</dbReference>
<keyword evidence="7" id="KW-1015">Disulfide bond</keyword>
<keyword evidence="5 11" id="KW-0732">Signal</keyword>
<evidence type="ECO:0000313" key="13">
    <source>
        <dbReference type="Ensembl" id="ENSGWIP00000042386.1"/>
    </source>
</evidence>
<dbReference type="SMART" id="SM00272">
    <property type="entry name" value="END"/>
    <property type="match status" value="2"/>
</dbReference>
<dbReference type="GO" id="GO:0005179">
    <property type="term" value="F:hormone activity"/>
    <property type="evidence" value="ECO:0007669"/>
    <property type="project" value="TreeGrafter"/>
</dbReference>
<dbReference type="OrthoDB" id="9943124at2759"/>
<proteinExistence type="inferred from homology"/>
<keyword evidence="6" id="KW-0838">Vasoactive</keyword>
<dbReference type="Ensembl" id="ENSGWIT00000045998.1">
    <property type="protein sequence ID" value="ENSGWIP00000042386.1"/>
    <property type="gene ID" value="ENSGWIG00000021271.1"/>
</dbReference>
<dbReference type="GeneID" id="114463841"/>
<evidence type="ECO:0000256" key="10">
    <source>
        <dbReference type="ARBA" id="ARBA00041850"/>
    </source>
</evidence>
<dbReference type="PRINTS" id="PR00365">
    <property type="entry name" value="ENDOTHELIN"/>
</dbReference>
<evidence type="ECO:0000256" key="9">
    <source>
        <dbReference type="ARBA" id="ARBA00040198"/>
    </source>
</evidence>
<dbReference type="GO" id="GO:0006874">
    <property type="term" value="P:intracellular calcium ion homeostasis"/>
    <property type="evidence" value="ECO:0007669"/>
    <property type="project" value="TreeGrafter"/>
</dbReference>
<feature type="domain" description="Endothelin-like toxin" evidence="12">
    <location>
        <begin position="100"/>
        <end position="121"/>
    </location>
</feature>
<evidence type="ECO:0000256" key="2">
    <source>
        <dbReference type="ARBA" id="ARBA00004613"/>
    </source>
</evidence>
<feature type="domain" description="Endothelin-like toxin" evidence="12">
    <location>
        <begin position="52"/>
        <end position="73"/>
    </location>
</feature>
<reference evidence="13" key="3">
    <citation type="submission" date="2025-09" db="UniProtKB">
        <authorList>
            <consortium name="Ensembl"/>
        </authorList>
    </citation>
    <scope>IDENTIFICATION</scope>
</reference>
<dbReference type="Pfam" id="PF00322">
    <property type="entry name" value="Endothelin"/>
    <property type="match status" value="1"/>
</dbReference>
<organism evidence="13 14">
    <name type="scientific">Gouania willdenowi</name>
    <name type="common">Blunt-snouted clingfish</name>
    <name type="synonym">Lepadogaster willdenowi</name>
    <dbReference type="NCBI Taxonomy" id="441366"/>
    <lineage>
        <taxon>Eukaryota</taxon>
        <taxon>Metazoa</taxon>
        <taxon>Chordata</taxon>
        <taxon>Craniata</taxon>
        <taxon>Vertebrata</taxon>
        <taxon>Euteleostomi</taxon>
        <taxon>Actinopterygii</taxon>
        <taxon>Neopterygii</taxon>
        <taxon>Teleostei</taxon>
        <taxon>Neoteleostei</taxon>
        <taxon>Acanthomorphata</taxon>
        <taxon>Ovalentaria</taxon>
        <taxon>Blenniimorphae</taxon>
        <taxon>Blenniiformes</taxon>
        <taxon>Gobiesocoidei</taxon>
        <taxon>Gobiesocidae</taxon>
        <taxon>Gobiesocinae</taxon>
        <taxon>Gouania</taxon>
    </lineage>
</organism>
<name>A0A8C5HA56_GOUWI</name>
<comment type="subcellular location">
    <subcellularLocation>
        <location evidence="2">Secreted</location>
    </subcellularLocation>
</comment>
<dbReference type="PANTHER" id="PTHR13874:SF11">
    <property type="entry name" value="ENDOTHELIN-3"/>
    <property type="match status" value="1"/>
</dbReference>
<dbReference type="RefSeq" id="XP_028303463.1">
    <property type="nucleotide sequence ID" value="XM_028447662.1"/>
</dbReference>
<accession>A0A8C5HA56</accession>
<evidence type="ECO:0000256" key="6">
    <source>
        <dbReference type="ARBA" id="ARBA00022858"/>
    </source>
</evidence>